<dbReference type="PATRIC" id="fig|943816.4.peg.1778"/>
<evidence type="ECO:0008006" key="4">
    <source>
        <dbReference type="Google" id="ProtNLM"/>
    </source>
</evidence>
<evidence type="ECO:0000256" key="1">
    <source>
        <dbReference type="SAM" id="MobiDB-lite"/>
    </source>
</evidence>
<sequence length="273" mass="27397">MAAERATTEVRQQLGLGRILPLGEAADGVWVAEEAALAELHRSVPGARLSAVRLDPSGPRAAAESAVPAPAGALPPGPLTLTANLAVYADRPVPAAAEEVRRTLLAAAEGELGLPLEYVDLRVTELVEAGGAGRGRGQEEGSGPRESAEAPDSGPEPAARGAEPEGRAAAAGTEQEEAAGRVARAVLAVEGVVRLAPAQGPAFTHVAVGPRFGAVRIEGDPGAGPCHVLLRVAVSPARRVLDTARAAGAAAREALGTSGGVTVAVLVAAVDRR</sequence>
<dbReference type="Proteomes" id="UP000175829">
    <property type="component" value="Unassembled WGS sequence"/>
</dbReference>
<dbReference type="EMBL" id="LJGV01000022">
    <property type="protein sequence ID" value="OEU98382.1"/>
    <property type="molecule type" value="Genomic_DNA"/>
</dbReference>
<proteinExistence type="predicted"/>
<feature type="compositionally biased region" description="Low complexity" evidence="1">
    <location>
        <begin position="155"/>
        <end position="173"/>
    </location>
</feature>
<evidence type="ECO:0000313" key="3">
    <source>
        <dbReference type="Proteomes" id="UP000175829"/>
    </source>
</evidence>
<dbReference type="AlphaFoldDB" id="A0A1E7K374"/>
<organism evidence="2 3">
    <name type="scientific">Streptomyces qinglanensis</name>
    <dbReference type="NCBI Taxonomy" id="943816"/>
    <lineage>
        <taxon>Bacteria</taxon>
        <taxon>Bacillati</taxon>
        <taxon>Actinomycetota</taxon>
        <taxon>Actinomycetes</taxon>
        <taxon>Kitasatosporales</taxon>
        <taxon>Streptomycetaceae</taxon>
        <taxon>Streptomyces</taxon>
    </lineage>
</organism>
<name>A0A1E7K374_9ACTN</name>
<gene>
    <name evidence="2" type="ORF">AN217_11795</name>
</gene>
<protein>
    <recommendedName>
        <fullName evidence="4">Nucleopolyhedrovirus P10 family protein</fullName>
    </recommendedName>
</protein>
<dbReference type="RefSeq" id="WP_069991611.1">
    <property type="nucleotide sequence ID" value="NZ_LJGV01000022.1"/>
</dbReference>
<comment type="caution">
    <text evidence="2">The sequence shown here is derived from an EMBL/GenBank/DDBJ whole genome shotgun (WGS) entry which is preliminary data.</text>
</comment>
<feature type="region of interest" description="Disordered" evidence="1">
    <location>
        <begin position="130"/>
        <end position="175"/>
    </location>
</feature>
<accession>A0A1E7K374</accession>
<evidence type="ECO:0000313" key="2">
    <source>
        <dbReference type="EMBL" id="OEU98382.1"/>
    </source>
</evidence>
<feature type="compositionally biased region" description="Basic and acidic residues" evidence="1">
    <location>
        <begin position="136"/>
        <end position="148"/>
    </location>
</feature>
<reference evidence="2 3" key="1">
    <citation type="journal article" date="2016" name="Front. Microbiol.">
        <title>Comparative Genomics Analysis of Streptomyces Species Reveals Their Adaptation to the Marine Environment and Their Diversity at the Genomic Level.</title>
        <authorList>
            <person name="Tian X."/>
            <person name="Zhang Z."/>
            <person name="Yang T."/>
            <person name="Chen M."/>
            <person name="Li J."/>
            <person name="Chen F."/>
            <person name="Yang J."/>
            <person name="Li W."/>
            <person name="Zhang B."/>
            <person name="Zhang Z."/>
            <person name="Wu J."/>
            <person name="Zhang C."/>
            <person name="Long L."/>
            <person name="Xiao J."/>
        </authorList>
    </citation>
    <scope>NUCLEOTIDE SEQUENCE [LARGE SCALE GENOMIC DNA]</scope>
    <source>
        <strain evidence="2 3">SCSIO M10379</strain>
    </source>
</reference>